<evidence type="ECO:0000256" key="7">
    <source>
        <dbReference type="ARBA" id="ARBA00022723"/>
    </source>
</evidence>
<dbReference type="SUPFAM" id="SSF81464">
    <property type="entry name" value="Cytochrome c oxidase subunit II-like, transmembrane region"/>
    <property type="match status" value="1"/>
</dbReference>
<reference evidence="16" key="1">
    <citation type="submission" date="2020-05" db="EMBL/GenBank/DDBJ databases">
        <authorList>
            <person name="Chiriac C."/>
            <person name="Salcher M."/>
            <person name="Ghai R."/>
            <person name="Kavagutti S V."/>
        </authorList>
    </citation>
    <scope>NUCLEOTIDE SEQUENCE</scope>
</reference>
<feature type="compositionally biased region" description="Basic and acidic residues" evidence="13">
    <location>
        <begin position="266"/>
        <end position="275"/>
    </location>
</feature>
<evidence type="ECO:0000259" key="15">
    <source>
        <dbReference type="PROSITE" id="PS50857"/>
    </source>
</evidence>
<proteinExistence type="inferred from homology"/>
<dbReference type="GO" id="GO:0016020">
    <property type="term" value="C:membrane"/>
    <property type="evidence" value="ECO:0007669"/>
    <property type="project" value="UniProtKB-SubCell"/>
</dbReference>
<dbReference type="InterPro" id="IPR008972">
    <property type="entry name" value="Cupredoxin"/>
</dbReference>
<keyword evidence="10 14" id="KW-1133">Transmembrane helix</keyword>
<evidence type="ECO:0000256" key="11">
    <source>
        <dbReference type="ARBA" id="ARBA00023008"/>
    </source>
</evidence>
<name>A0A6J7GJW0_9ZZZZ</name>
<gene>
    <name evidence="16" type="ORF">UFOPK3610_00537</name>
</gene>
<keyword evidence="11" id="KW-0186">Copper</keyword>
<evidence type="ECO:0000256" key="2">
    <source>
        <dbReference type="ARBA" id="ARBA00007866"/>
    </source>
</evidence>
<keyword evidence="9" id="KW-0249">Electron transport</keyword>
<comment type="subcellular location">
    <subcellularLocation>
        <location evidence="1">Membrane</location>
        <topology evidence="1">Multi-pass membrane protein</topology>
    </subcellularLocation>
</comment>
<keyword evidence="6 14" id="KW-0812">Transmembrane</keyword>
<protein>
    <recommendedName>
        <fullName evidence="3">cytochrome-c oxidase</fullName>
        <ecNumber evidence="3">7.1.1.9</ecNumber>
    </recommendedName>
</protein>
<evidence type="ECO:0000256" key="4">
    <source>
        <dbReference type="ARBA" id="ARBA00022448"/>
    </source>
</evidence>
<keyword evidence="4" id="KW-0813">Transport</keyword>
<dbReference type="Gene3D" id="2.60.40.420">
    <property type="entry name" value="Cupredoxins - blue copper proteins"/>
    <property type="match status" value="1"/>
</dbReference>
<evidence type="ECO:0000256" key="10">
    <source>
        <dbReference type="ARBA" id="ARBA00022989"/>
    </source>
</evidence>
<dbReference type="NCBIfam" id="TIGR02866">
    <property type="entry name" value="CoxB"/>
    <property type="match status" value="1"/>
</dbReference>
<feature type="transmembrane region" description="Helical" evidence="14">
    <location>
        <begin position="101"/>
        <end position="119"/>
    </location>
</feature>
<evidence type="ECO:0000256" key="14">
    <source>
        <dbReference type="SAM" id="Phobius"/>
    </source>
</evidence>
<evidence type="ECO:0000256" key="8">
    <source>
        <dbReference type="ARBA" id="ARBA00022967"/>
    </source>
</evidence>
<comment type="similarity">
    <text evidence="2">Belongs to the cytochrome c oxidase subunit 2 family.</text>
</comment>
<evidence type="ECO:0000256" key="6">
    <source>
        <dbReference type="ARBA" id="ARBA00022692"/>
    </source>
</evidence>
<keyword evidence="7" id="KW-0479">Metal-binding</keyword>
<feature type="transmembrane region" description="Helical" evidence="14">
    <location>
        <begin position="56"/>
        <end position="80"/>
    </location>
</feature>
<dbReference type="PANTHER" id="PTHR22888:SF9">
    <property type="entry name" value="CYTOCHROME C OXIDASE SUBUNIT 2"/>
    <property type="match status" value="1"/>
</dbReference>
<evidence type="ECO:0000313" key="16">
    <source>
        <dbReference type="EMBL" id="CAB4907374.1"/>
    </source>
</evidence>
<dbReference type="SUPFAM" id="SSF49503">
    <property type="entry name" value="Cupredoxins"/>
    <property type="match status" value="1"/>
</dbReference>
<dbReference type="InterPro" id="IPR001505">
    <property type="entry name" value="Copper_CuA"/>
</dbReference>
<evidence type="ECO:0000256" key="3">
    <source>
        <dbReference type="ARBA" id="ARBA00012949"/>
    </source>
</evidence>
<dbReference type="GO" id="GO:0004129">
    <property type="term" value="F:cytochrome-c oxidase activity"/>
    <property type="evidence" value="ECO:0007669"/>
    <property type="project" value="UniProtKB-EC"/>
</dbReference>
<evidence type="ECO:0000256" key="9">
    <source>
        <dbReference type="ARBA" id="ARBA00022982"/>
    </source>
</evidence>
<dbReference type="GO" id="GO:0016491">
    <property type="term" value="F:oxidoreductase activity"/>
    <property type="evidence" value="ECO:0007669"/>
    <property type="project" value="InterPro"/>
</dbReference>
<feature type="region of interest" description="Disordered" evidence="13">
    <location>
        <begin position="256"/>
        <end position="275"/>
    </location>
</feature>
<dbReference type="InterPro" id="IPR014222">
    <property type="entry name" value="Cyt_c_oxidase_su2"/>
</dbReference>
<keyword evidence="12 14" id="KW-0472">Membrane</keyword>
<dbReference type="AlphaFoldDB" id="A0A6J7GJW0"/>
<dbReference type="PROSITE" id="PS00078">
    <property type="entry name" value="COX2"/>
    <property type="match status" value="1"/>
</dbReference>
<keyword evidence="8" id="KW-1278">Translocase</keyword>
<evidence type="ECO:0000256" key="13">
    <source>
        <dbReference type="SAM" id="MobiDB-lite"/>
    </source>
</evidence>
<accession>A0A6J7GJW0</accession>
<feature type="domain" description="Cytochrome oxidase subunit II copper A binding" evidence="15">
    <location>
        <begin position="131"/>
        <end position="249"/>
    </location>
</feature>
<dbReference type="PRINTS" id="PR01166">
    <property type="entry name" value="CYCOXIDASEII"/>
</dbReference>
<dbReference type="Gene3D" id="1.10.287.90">
    <property type="match status" value="1"/>
</dbReference>
<dbReference type="InterPro" id="IPR045187">
    <property type="entry name" value="CcO_II"/>
</dbReference>
<dbReference type="PROSITE" id="PS50857">
    <property type="entry name" value="COX2_CUA"/>
    <property type="match status" value="1"/>
</dbReference>
<dbReference type="GO" id="GO:0042773">
    <property type="term" value="P:ATP synthesis coupled electron transport"/>
    <property type="evidence" value="ECO:0007669"/>
    <property type="project" value="TreeGrafter"/>
</dbReference>
<keyword evidence="5" id="KW-0679">Respiratory chain</keyword>
<dbReference type="PANTHER" id="PTHR22888">
    <property type="entry name" value="CYTOCHROME C OXIDASE, SUBUNIT II"/>
    <property type="match status" value="1"/>
</dbReference>
<dbReference type="InterPro" id="IPR036257">
    <property type="entry name" value="Cyt_c_oxidase_su2_TM_sf"/>
</dbReference>
<evidence type="ECO:0000256" key="1">
    <source>
        <dbReference type="ARBA" id="ARBA00004141"/>
    </source>
</evidence>
<sequence length="275" mass="30896">MARPTAPRRKAKFLAAAAVAAATLTLSGCSWNEALFFNLPEPATTEGAGIANLWQGAWIAAWCVGLVTWALMLWASFVYLRRWRRNRDMPVQTAYNIPLELLYTLVPLVMIIGLFLFTIREQTPVVAVENNQKETVNVVGFRWSWGFNYVDQKVYDVGTPAVLPTLWLPVDEKVKFELTSPDVIHSFWIPDFLFKMDVIPGKMNVFELTPNRVGTFIGRCAELCGTYHSQMLFNVKVVTRADFDQHMAALESQGQTGMLPSGITTGERESEGKNL</sequence>
<dbReference type="EMBL" id="CAFBMR010000012">
    <property type="protein sequence ID" value="CAB4907374.1"/>
    <property type="molecule type" value="Genomic_DNA"/>
</dbReference>
<organism evidence="16">
    <name type="scientific">freshwater metagenome</name>
    <dbReference type="NCBI Taxonomy" id="449393"/>
    <lineage>
        <taxon>unclassified sequences</taxon>
        <taxon>metagenomes</taxon>
        <taxon>ecological metagenomes</taxon>
    </lineage>
</organism>
<dbReference type="PROSITE" id="PS51257">
    <property type="entry name" value="PROKAR_LIPOPROTEIN"/>
    <property type="match status" value="1"/>
</dbReference>
<evidence type="ECO:0000256" key="5">
    <source>
        <dbReference type="ARBA" id="ARBA00022660"/>
    </source>
</evidence>
<dbReference type="GO" id="GO:0005507">
    <property type="term" value="F:copper ion binding"/>
    <property type="evidence" value="ECO:0007669"/>
    <property type="project" value="InterPro"/>
</dbReference>
<dbReference type="InterPro" id="IPR002429">
    <property type="entry name" value="CcO_II-like_C"/>
</dbReference>
<dbReference type="Pfam" id="PF00116">
    <property type="entry name" value="COX2"/>
    <property type="match status" value="1"/>
</dbReference>
<dbReference type="CDD" id="cd13919">
    <property type="entry name" value="CuRO_HCO_II_like_5"/>
    <property type="match status" value="1"/>
</dbReference>
<dbReference type="EC" id="7.1.1.9" evidence="3"/>
<evidence type="ECO:0000256" key="12">
    <source>
        <dbReference type="ARBA" id="ARBA00023136"/>
    </source>
</evidence>